<dbReference type="Pfam" id="PF10998">
    <property type="entry name" value="DUF2838"/>
    <property type="match status" value="1"/>
</dbReference>
<reference evidence="16 17" key="1">
    <citation type="journal article" date="2017" name="Biotechnol. Biofuels">
        <title>Differential beta-glucosidase expression as a function of carbon source availability in Talaromyces amestolkiae: a genomic and proteomic approach.</title>
        <authorList>
            <person name="de Eugenio L.I."/>
            <person name="Mendez-Liter J.A."/>
            <person name="Nieto-Dominguez M."/>
            <person name="Alonso L."/>
            <person name="Gil-Munoz J."/>
            <person name="Barriuso J."/>
            <person name="Prieto A."/>
            <person name="Martinez M.J."/>
        </authorList>
    </citation>
    <scope>NUCLEOTIDE SEQUENCE [LARGE SCALE GENOMIC DNA]</scope>
    <source>
        <strain evidence="16 17">CIB</strain>
    </source>
</reference>
<dbReference type="GeneID" id="63797519"/>
<dbReference type="GO" id="GO:0006656">
    <property type="term" value="P:phosphatidylcholine biosynthetic process"/>
    <property type="evidence" value="ECO:0007669"/>
    <property type="project" value="TreeGrafter"/>
</dbReference>
<feature type="compositionally biased region" description="Low complexity" evidence="13">
    <location>
        <begin position="393"/>
        <end position="403"/>
    </location>
</feature>
<accession>A0A364L946</accession>
<feature type="transmembrane region" description="Helical" evidence="14">
    <location>
        <begin position="661"/>
        <end position="679"/>
    </location>
</feature>
<comment type="subcellular location">
    <subcellularLocation>
        <location evidence="1">Membrane</location>
        <topology evidence="1">Multi-pass membrane protein</topology>
    </subcellularLocation>
</comment>
<dbReference type="EMBL" id="MIKG01000018">
    <property type="protein sequence ID" value="RAO72293.1"/>
    <property type="molecule type" value="Genomic_DNA"/>
</dbReference>
<keyword evidence="9 14" id="KW-0472">Membrane</keyword>
<keyword evidence="6 14" id="KW-0812">Transmembrane</keyword>
<feature type="region of interest" description="Disordered" evidence="13">
    <location>
        <begin position="363"/>
        <end position="405"/>
    </location>
</feature>
<feature type="transmembrane region" description="Helical" evidence="14">
    <location>
        <begin position="509"/>
        <end position="526"/>
    </location>
</feature>
<feature type="transmembrane region" description="Helical" evidence="14">
    <location>
        <begin position="584"/>
        <end position="603"/>
    </location>
</feature>
<feature type="compositionally biased region" description="Polar residues" evidence="13">
    <location>
        <begin position="179"/>
        <end position="197"/>
    </location>
</feature>
<keyword evidence="5" id="KW-0808">Transferase</keyword>
<name>A0A364L946_TALAM</name>
<evidence type="ECO:0000256" key="9">
    <source>
        <dbReference type="ARBA" id="ARBA00023136"/>
    </source>
</evidence>
<evidence type="ECO:0000256" key="14">
    <source>
        <dbReference type="SAM" id="Phobius"/>
    </source>
</evidence>
<protein>
    <recommendedName>
        <fullName evidence="3">Glycerophosphocholine acyltransferase 1</fullName>
    </recommendedName>
</protein>
<keyword evidence="11" id="KW-1208">Phospholipid metabolism</keyword>
<evidence type="ECO:0000256" key="6">
    <source>
        <dbReference type="ARBA" id="ARBA00022692"/>
    </source>
</evidence>
<keyword evidence="4" id="KW-0444">Lipid biosynthesis</keyword>
<evidence type="ECO:0000256" key="10">
    <source>
        <dbReference type="ARBA" id="ARBA00023209"/>
    </source>
</evidence>
<dbReference type="OrthoDB" id="406287at2759"/>
<keyword evidence="17" id="KW-1185">Reference proteome</keyword>
<keyword evidence="7 14" id="KW-1133">Transmembrane helix</keyword>
<evidence type="ECO:0000256" key="1">
    <source>
        <dbReference type="ARBA" id="ARBA00004141"/>
    </source>
</evidence>
<feature type="region of interest" description="Disordered" evidence="13">
    <location>
        <begin position="173"/>
        <end position="229"/>
    </location>
</feature>
<dbReference type="InterPro" id="IPR047092">
    <property type="entry name" value="AFUB_07903/YDR124W-like_hel"/>
</dbReference>
<comment type="caution">
    <text evidence="16">The sequence shown here is derived from an EMBL/GenBank/DDBJ whole genome shotgun (WGS) entry which is preliminary data.</text>
</comment>
<feature type="transmembrane region" description="Helical" evidence="14">
    <location>
        <begin position="556"/>
        <end position="578"/>
    </location>
</feature>
<feature type="region of interest" description="Disordered" evidence="13">
    <location>
        <begin position="244"/>
        <end position="303"/>
    </location>
</feature>
<evidence type="ECO:0000256" key="4">
    <source>
        <dbReference type="ARBA" id="ARBA00022516"/>
    </source>
</evidence>
<dbReference type="InterPro" id="IPR021261">
    <property type="entry name" value="GPCAT"/>
</dbReference>
<dbReference type="PANTHER" id="PTHR31201">
    <property type="entry name" value="OS01G0585100 PROTEIN"/>
    <property type="match status" value="1"/>
</dbReference>
<evidence type="ECO:0000256" key="5">
    <source>
        <dbReference type="ARBA" id="ARBA00022679"/>
    </source>
</evidence>
<gene>
    <name evidence="16" type="ORF">BHQ10_008305</name>
</gene>
<evidence type="ECO:0000313" key="17">
    <source>
        <dbReference type="Proteomes" id="UP000249363"/>
    </source>
</evidence>
<feature type="transmembrane region" description="Helical" evidence="14">
    <location>
        <begin position="756"/>
        <end position="774"/>
    </location>
</feature>
<evidence type="ECO:0000313" key="16">
    <source>
        <dbReference type="EMBL" id="RAO72293.1"/>
    </source>
</evidence>
<dbReference type="Proteomes" id="UP000249363">
    <property type="component" value="Unassembled WGS sequence"/>
</dbReference>
<evidence type="ECO:0000256" key="11">
    <source>
        <dbReference type="ARBA" id="ARBA00023264"/>
    </source>
</evidence>
<feature type="transmembrane region" description="Helical" evidence="14">
    <location>
        <begin position="615"/>
        <end position="635"/>
    </location>
</feature>
<dbReference type="Pfam" id="PF11001">
    <property type="entry name" value="AFUB_07903_YDR124W_hel"/>
    <property type="match status" value="1"/>
</dbReference>
<feature type="compositionally biased region" description="Low complexity" evidence="13">
    <location>
        <begin position="255"/>
        <end position="271"/>
    </location>
</feature>
<proteinExistence type="inferred from homology"/>
<dbReference type="RefSeq" id="XP_040736807.1">
    <property type="nucleotide sequence ID" value="XM_040881096.1"/>
</dbReference>
<evidence type="ECO:0000259" key="15">
    <source>
        <dbReference type="Pfam" id="PF11001"/>
    </source>
</evidence>
<keyword evidence="8" id="KW-0443">Lipid metabolism</keyword>
<evidence type="ECO:0000256" key="3">
    <source>
        <dbReference type="ARBA" id="ARBA00019082"/>
    </source>
</evidence>
<feature type="compositionally biased region" description="Polar residues" evidence="13">
    <location>
        <begin position="272"/>
        <end position="303"/>
    </location>
</feature>
<dbReference type="AlphaFoldDB" id="A0A364L946"/>
<sequence>MSLPSSSACVIRVDDETRLMKYYEKAFDSFQQLNCRVIAKAFIKLVEPRKQVNYPYNGRRASSSPGGERRADPEMTKPPWWPAGVTHKEPDHLLKPERIQLLIHILRELGESHDVTAEKLRDAGQDVRRSISPPERLQILDEVYSVRHMEERYLRGEISGDVLIPISQVSLVGPEFESSDGSSTPESNVRNSESGGPSSWGIGSLTTESVQGQEAGGSDGRSDGTTTADPQAVTYDHLMPERSQSYSLPYSNAPSLPGASSSTRASSFDSSIQYSPREYNSSAASSVMSQEASPHSIDLSPQNHRPSFSTYLHQPMLPSVPVTTTVLWNPTKEVAMTDPNLLSRSKSAPNLPEEAMASNAPLSPDLAATDADGLSSVPPDGSISPTSTPGRLSRNPSFSNSSSYQEDWDTFPPLDKLSLSELFDTFSLSQKLEKWNQALNMQRDRVRRQREKLKSVSGLAKDRVVDEWRKRIPTADEQLDKYKVRMRDSVDRLTKQWSKVATVTLREKISFIAGVMNIFISGYLMGAAPEKFYWWYTAQLAYFMPIRLYTYHRRGYHYFLADLCYFVNFLSMLSIWVFPKSKRLLIGTYCLAYGNNAVAIAMWRNSLVFHSMDKVVSVFIHIMPPAAFHCIVHLTSPEFLKERFPAVWDIKFSQPGAPEHFTLLAMMLWASIPYAVWQLSYHRWITVRRADKIAAGRPTSFTWLRRSYAKTWIGKFVLSLPNILQEPAFMMIQYVYALLTMIPCPLWFWYRWASSVFMLGVFVWSIHNGATYYIDVFGKRFQKELEQLKKDVAKWQASPDYATSPLLTPGLATDPGSRLLNDLAMTPGEELDKSSLERIPTLDALSETTGAQTRAPDAASALRDRTAA</sequence>
<evidence type="ECO:0000256" key="2">
    <source>
        <dbReference type="ARBA" id="ARBA00006675"/>
    </source>
</evidence>
<evidence type="ECO:0000256" key="7">
    <source>
        <dbReference type="ARBA" id="ARBA00022989"/>
    </source>
</evidence>
<feature type="domain" description="Subtelomeric hrmA-associated cluster protein AFUB-079030/YDR124W-like helical bundle" evidence="15">
    <location>
        <begin position="13"/>
        <end position="149"/>
    </location>
</feature>
<feature type="region of interest" description="Disordered" evidence="13">
    <location>
        <begin position="55"/>
        <end position="83"/>
    </location>
</feature>
<dbReference type="GO" id="GO:0016746">
    <property type="term" value="F:acyltransferase activity"/>
    <property type="evidence" value="ECO:0007669"/>
    <property type="project" value="UniProtKB-KW"/>
</dbReference>
<evidence type="ECO:0000256" key="8">
    <source>
        <dbReference type="ARBA" id="ARBA00023098"/>
    </source>
</evidence>
<keyword evidence="10" id="KW-0594">Phospholipid biosynthesis</keyword>
<comment type="similarity">
    <text evidence="2">Belongs to the GPC1 family.</text>
</comment>
<dbReference type="PANTHER" id="PTHR31201:SF1">
    <property type="entry name" value="GLYCEROPHOSPHOCHOLINE ACYLTRANSFERASE 1"/>
    <property type="match status" value="1"/>
</dbReference>
<evidence type="ECO:0000256" key="13">
    <source>
        <dbReference type="SAM" id="MobiDB-lite"/>
    </source>
</evidence>
<feature type="compositionally biased region" description="Polar residues" evidence="13">
    <location>
        <begin position="244"/>
        <end position="254"/>
    </location>
</feature>
<keyword evidence="12" id="KW-0012">Acyltransferase</keyword>
<evidence type="ECO:0000256" key="12">
    <source>
        <dbReference type="ARBA" id="ARBA00023315"/>
    </source>
</evidence>
<feature type="region of interest" description="Disordered" evidence="13">
    <location>
        <begin position="843"/>
        <end position="868"/>
    </location>
</feature>
<organism evidence="16 17">
    <name type="scientific">Talaromyces amestolkiae</name>
    <dbReference type="NCBI Taxonomy" id="1196081"/>
    <lineage>
        <taxon>Eukaryota</taxon>
        <taxon>Fungi</taxon>
        <taxon>Dikarya</taxon>
        <taxon>Ascomycota</taxon>
        <taxon>Pezizomycotina</taxon>
        <taxon>Eurotiomycetes</taxon>
        <taxon>Eurotiomycetidae</taxon>
        <taxon>Eurotiales</taxon>
        <taxon>Trichocomaceae</taxon>
        <taxon>Talaromyces</taxon>
        <taxon>Talaromyces sect. Talaromyces</taxon>
    </lineage>
</organism>
<dbReference type="GO" id="GO:0016020">
    <property type="term" value="C:membrane"/>
    <property type="evidence" value="ECO:0007669"/>
    <property type="project" value="UniProtKB-SubCell"/>
</dbReference>